<keyword evidence="6" id="KW-0833">Ubl conjugation pathway</keyword>
<keyword evidence="7" id="KW-0862">Zinc</keyword>
<dbReference type="InterPro" id="IPR011016">
    <property type="entry name" value="Znf_RING-CH"/>
</dbReference>
<feature type="domain" description="RING-CH-type" evidence="11">
    <location>
        <begin position="1"/>
        <end position="62"/>
    </location>
</feature>
<dbReference type="Pfam" id="PF12906">
    <property type="entry name" value="RINGv"/>
    <property type="match status" value="1"/>
</dbReference>
<dbReference type="Proteomes" id="UP001178507">
    <property type="component" value="Unassembled WGS sequence"/>
</dbReference>
<dbReference type="GO" id="GO:0008270">
    <property type="term" value="F:zinc ion binding"/>
    <property type="evidence" value="ECO:0007669"/>
    <property type="project" value="UniProtKB-KW"/>
</dbReference>
<evidence type="ECO:0000256" key="5">
    <source>
        <dbReference type="ARBA" id="ARBA00022771"/>
    </source>
</evidence>
<keyword evidence="9 10" id="KW-0472">Membrane</keyword>
<evidence type="ECO:0000313" key="13">
    <source>
        <dbReference type="Proteomes" id="UP001178507"/>
    </source>
</evidence>
<dbReference type="GO" id="GO:0016740">
    <property type="term" value="F:transferase activity"/>
    <property type="evidence" value="ECO:0007669"/>
    <property type="project" value="UniProtKB-KW"/>
</dbReference>
<evidence type="ECO:0000256" key="6">
    <source>
        <dbReference type="ARBA" id="ARBA00022786"/>
    </source>
</evidence>
<dbReference type="PANTHER" id="PTHR46065">
    <property type="entry name" value="E3 UBIQUITIN-PROTEIN LIGASE MARCH 2/3 FAMILY MEMBER"/>
    <property type="match status" value="1"/>
</dbReference>
<feature type="transmembrane region" description="Helical" evidence="10">
    <location>
        <begin position="99"/>
        <end position="120"/>
    </location>
</feature>
<evidence type="ECO:0000256" key="8">
    <source>
        <dbReference type="ARBA" id="ARBA00022989"/>
    </source>
</evidence>
<feature type="transmembrane region" description="Helical" evidence="10">
    <location>
        <begin position="163"/>
        <end position="185"/>
    </location>
</feature>
<keyword evidence="8 10" id="KW-1133">Transmembrane helix</keyword>
<evidence type="ECO:0000256" key="7">
    <source>
        <dbReference type="ARBA" id="ARBA00022833"/>
    </source>
</evidence>
<dbReference type="SMART" id="SM00744">
    <property type="entry name" value="RINGv"/>
    <property type="match status" value="1"/>
</dbReference>
<protein>
    <recommendedName>
        <fullName evidence="11">RING-CH-type domain-containing protein</fullName>
    </recommendedName>
</protein>
<evidence type="ECO:0000256" key="2">
    <source>
        <dbReference type="ARBA" id="ARBA00022679"/>
    </source>
</evidence>
<keyword evidence="4" id="KW-0479">Metal-binding</keyword>
<gene>
    <name evidence="12" type="ORF">EVOR1521_LOCUS23465</name>
</gene>
<dbReference type="InterPro" id="IPR013083">
    <property type="entry name" value="Znf_RING/FYVE/PHD"/>
</dbReference>
<name>A0AA36J7Q1_9DINO</name>
<dbReference type="SUPFAM" id="SSF57850">
    <property type="entry name" value="RING/U-box"/>
    <property type="match status" value="1"/>
</dbReference>
<feature type="transmembrane region" description="Helical" evidence="10">
    <location>
        <begin position="69"/>
        <end position="93"/>
    </location>
</feature>
<dbReference type="GO" id="GO:0016020">
    <property type="term" value="C:membrane"/>
    <property type="evidence" value="ECO:0007669"/>
    <property type="project" value="UniProtKB-SubCell"/>
</dbReference>
<keyword evidence="2" id="KW-0808">Transferase</keyword>
<keyword evidence="5" id="KW-0863">Zinc-finger</keyword>
<comment type="subcellular location">
    <subcellularLocation>
        <location evidence="1">Membrane</location>
        <topology evidence="1">Multi-pass membrane protein</topology>
    </subcellularLocation>
</comment>
<dbReference type="Gene3D" id="3.30.40.10">
    <property type="entry name" value="Zinc/RING finger domain, C3HC4 (zinc finger)"/>
    <property type="match status" value="1"/>
</dbReference>
<evidence type="ECO:0000259" key="11">
    <source>
        <dbReference type="PROSITE" id="PS51292"/>
    </source>
</evidence>
<evidence type="ECO:0000256" key="3">
    <source>
        <dbReference type="ARBA" id="ARBA00022692"/>
    </source>
</evidence>
<dbReference type="EMBL" id="CAUJNA010003357">
    <property type="protein sequence ID" value="CAJ1400033.1"/>
    <property type="molecule type" value="Genomic_DNA"/>
</dbReference>
<comment type="caution">
    <text evidence="12">The sequence shown here is derived from an EMBL/GenBank/DDBJ whole genome shotgun (WGS) entry which is preliminary data.</text>
</comment>
<proteinExistence type="predicted"/>
<keyword evidence="3 10" id="KW-0812">Transmembrane</keyword>
<dbReference type="PANTHER" id="PTHR46065:SF3">
    <property type="entry name" value="FI20425P1"/>
    <property type="match status" value="1"/>
</dbReference>
<accession>A0AA36J7Q1</accession>
<evidence type="ECO:0000256" key="9">
    <source>
        <dbReference type="ARBA" id="ARBA00023136"/>
    </source>
</evidence>
<evidence type="ECO:0000256" key="1">
    <source>
        <dbReference type="ARBA" id="ARBA00004141"/>
    </source>
</evidence>
<evidence type="ECO:0000256" key="10">
    <source>
        <dbReference type="SAM" id="Phobius"/>
    </source>
</evidence>
<dbReference type="AlphaFoldDB" id="A0AA36J7Q1"/>
<feature type="transmembrane region" description="Helical" evidence="10">
    <location>
        <begin position="197"/>
        <end position="220"/>
    </location>
</feature>
<reference evidence="12" key="1">
    <citation type="submission" date="2023-08" db="EMBL/GenBank/DDBJ databases">
        <authorList>
            <person name="Chen Y."/>
            <person name="Shah S."/>
            <person name="Dougan E. K."/>
            <person name="Thang M."/>
            <person name="Chan C."/>
        </authorList>
    </citation>
    <scope>NUCLEOTIDE SEQUENCE</scope>
</reference>
<sequence>MEERSCRVCHGAEEELLEPCVCAGSVRWIHRRCLNQWQQQCLSSGTLGTFRCELCGFVYVHEMGIQSRYCAVLTEVSEVLLCCTPLVIIILLIGVTTDLAVGLTAAGAILGLGAACDLAASLVGRGAFSACWQLSSGALRTRRFAPLRAERSSEDAWCLPRRYLLFSLPLMLPNVITFFLFTLRGVLGVDGLTQCGVLLSCFGCIYALGVILLKLCLAMLRNEAMAGWRISIKSH</sequence>
<evidence type="ECO:0000313" key="12">
    <source>
        <dbReference type="EMBL" id="CAJ1400033.1"/>
    </source>
</evidence>
<dbReference type="PROSITE" id="PS51292">
    <property type="entry name" value="ZF_RING_CH"/>
    <property type="match status" value="1"/>
</dbReference>
<keyword evidence="13" id="KW-1185">Reference proteome</keyword>
<organism evidence="12 13">
    <name type="scientific">Effrenium voratum</name>
    <dbReference type="NCBI Taxonomy" id="2562239"/>
    <lineage>
        <taxon>Eukaryota</taxon>
        <taxon>Sar</taxon>
        <taxon>Alveolata</taxon>
        <taxon>Dinophyceae</taxon>
        <taxon>Suessiales</taxon>
        <taxon>Symbiodiniaceae</taxon>
        <taxon>Effrenium</taxon>
    </lineage>
</organism>
<evidence type="ECO:0000256" key="4">
    <source>
        <dbReference type="ARBA" id="ARBA00022723"/>
    </source>
</evidence>